<dbReference type="InterPro" id="IPR007214">
    <property type="entry name" value="YbaK/aa-tRNA-synth-assoc-dom"/>
</dbReference>
<name>A0A0R1NPW3_9LACO</name>
<comment type="caution">
    <text evidence="4">The sequence shown here is derived from an EMBL/GenBank/DDBJ whole genome shotgun (WGS) entry which is preliminary data.</text>
</comment>
<dbReference type="EMBL" id="AZEB01000030">
    <property type="protein sequence ID" value="KRL20324.1"/>
    <property type="molecule type" value="Genomic_DNA"/>
</dbReference>
<keyword evidence="4" id="KW-0030">Aminoacyl-tRNA synthetase</keyword>
<evidence type="ECO:0000256" key="2">
    <source>
        <dbReference type="ARBA" id="ARBA00022917"/>
    </source>
</evidence>
<dbReference type="RefSeq" id="WP_056949616.1">
    <property type="nucleotide sequence ID" value="NZ_AZEB01000030.1"/>
</dbReference>
<evidence type="ECO:0000313" key="4">
    <source>
        <dbReference type="EMBL" id="KRL20324.1"/>
    </source>
</evidence>
<sequence length="161" mass="18260">MQPATEQEALDLLKKLNIHYRRVDHPAIWTMNDPNTPKGLPEVKNLLLKQKKSDQFYLYLTDRSRVNFKALADQLGIARSRLTFASEDELEDLLGVVSGMVTPLALMHDGKHEVQVLLNRDLHTLPEISAHPNINTATVLMSYGDLLKVLRAMRHEPMVIG</sequence>
<evidence type="ECO:0000313" key="5">
    <source>
        <dbReference type="Proteomes" id="UP000051439"/>
    </source>
</evidence>
<dbReference type="AlphaFoldDB" id="A0A0R1NPW3"/>
<keyword evidence="5" id="KW-1185">Reference proteome</keyword>
<feature type="domain" description="YbaK/aminoacyl-tRNA synthetase-associated" evidence="3">
    <location>
        <begin position="43"/>
        <end position="148"/>
    </location>
</feature>
<dbReference type="PANTHER" id="PTHR31423">
    <property type="entry name" value="YBAK DOMAIN-CONTAINING PROTEIN"/>
    <property type="match status" value="1"/>
</dbReference>
<dbReference type="Pfam" id="PF04073">
    <property type="entry name" value="tRNA_edit"/>
    <property type="match status" value="1"/>
</dbReference>
<accession>A0A0R1NPW3</accession>
<comment type="similarity">
    <text evidence="1">Belongs to the PRORSD1 family.</text>
</comment>
<protein>
    <submittedName>
        <fullName evidence="4">YbaK prolyl-tRNA synthetase associated domain-containing protein</fullName>
    </submittedName>
</protein>
<dbReference type="PATRIC" id="fig|1423766.4.peg.1793"/>
<dbReference type="GO" id="GO:0006412">
    <property type="term" value="P:translation"/>
    <property type="evidence" value="ECO:0007669"/>
    <property type="project" value="UniProtKB-KW"/>
</dbReference>
<evidence type="ECO:0000259" key="3">
    <source>
        <dbReference type="Pfam" id="PF04073"/>
    </source>
</evidence>
<dbReference type="Gene3D" id="3.90.960.10">
    <property type="entry name" value="YbaK/aminoacyl-tRNA synthetase-associated domain"/>
    <property type="match status" value="1"/>
</dbReference>
<reference evidence="4 5" key="1">
    <citation type="journal article" date="2015" name="Genome Announc.">
        <title>Expanding the biotechnology potential of lactobacilli through comparative genomics of 213 strains and associated genera.</title>
        <authorList>
            <person name="Sun Z."/>
            <person name="Harris H.M."/>
            <person name="McCann A."/>
            <person name="Guo C."/>
            <person name="Argimon S."/>
            <person name="Zhang W."/>
            <person name="Yang X."/>
            <person name="Jeffery I.B."/>
            <person name="Cooney J.C."/>
            <person name="Kagawa T.F."/>
            <person name="Liu W."/>
            <person name="Song Y."/>
            <person name="Salvetti E."/>
            <person name="Wrobel A."/>
            <person name="Rasinkangas P."/>
            <person name="Parkhill J."/>
            <person name="Rea M.C."/>
            <person name="O'Sullivan O."/>
            <person name="Ritari J."/>
            <person name="Douillard F.P."/>
            <person name="Paul Ross R."/>
            <person name="Yang R."/>
            <person name="Briner A.E."/>
            <person name="Felis G.E."/>
            <person name="de Vos W.M."/>
            <person name="Barrangou R."/>
            <person name="Klaenhammer T.R."/>
            <person name="Caufield P.W."/>
            <person name="Cui Y."/>
            <person name="Zhang H."/>
            <person name="O'Toole P.W."/>
        </authorList>
    </citation>
    <scope>NUCLEOTIDE SEQUENCE [LARGE SCALE GENOMIC DNA]</scope>
    <source>
        <strain evidence="4 5">DSM 19906</strain>
    </source>
</reference>
<organism evidence="4 5">
    <name type="scientific">Lentilactobacillus kisonensis DSM 19906 = JCM 15041</name>
    <dbReference type="NCBI Taxonomy" id="1423766"/>
    <lineage>
        <taxon>Bacteria</taxon>
        <taxon>Bacillati</taxon>
        <taxon>Bacillota</taxon>
        <taxon>Bacilli</taxon>
        <taxon>Lactobacillales</taxon>
        <taxon>Lactobacillaceae</taxon>
        <taxon>Lentilactobacillus</taxon>
    </lineage>
</organism>
<evidence type="ECO:0000256" key="1">
    <source>
        <dbReference type="ARBA" id="ARBA00010201"/>
    </source>
</evidence>
<dbReference type="InterPro" id="IPR040285">
    <property type="entry name" value="ProX/PRXD1"/>
</dbReference>
<gene>
    <name evidence="4" type="ORF">FC98_GL001734</name>
</gene>
<keyword evidence="4" id="KW-0436">Ligase</keyword>
<dbReference type="PANTHER" id="PTHR31423:SF3">
    <property type="entry name" value="PROLYL-TRNA SYNTHETASE ASSOCIATED DOMAIN-CONTAINING PROTEIN 1-RELATED"/>
    <property type="match status" value="1"/>
</dbReference>
<dbReference type="InterPro" id="IPR036754">
    <property type="entry name" value="YbaK/aa-tRNA-synt-asso_dom_sf"/>
</dbReference>
<dbReference type="SUPFAM" id="SSF55826">
    <property type="entry name" value="YbaK/ProRS associated domain"/>
    <property type="match status" value="1"/>
</dbReference>
<dbReference type="GO" id="GO:0002161">
    <property type="term" value="F:aminoacyl-tRNA deacylase activity"/>
    <property type="evidence" value="ECO:0007669"/>
    <property type="project" value="InterPro"/>
</dbReference>
<proteinExistence type="inferred from homology"/>
<keyword evidence="2" id="KW-0648">Protein biosynthesis</keyword>
<dbReference type="Proteomes" id="UP000051439">
    <property type="component" value="Unassembled WGS sequence"/>
</dbReference>
<dbReference type="GO" id="GO:0004812">
    <property type="term" value="F:aminoacyl-tRNA ligase activity"/>
    <property type="evidence" value="ECO:0007669"/>
    <property type="project" value="UniProtKB-KW"/>
</dbReference>